<keyword evidence="6" id="KW-0560">Oxidoreductase</keyword>
<dbReference type="Pfam" id="PF02771">
    <property type="entry name" value="Acyl-CoA_dh_N"/>
    <property type="match status" value="1"/>
</dbReference>
<dbReference type="InterPro" id="IPR046373">
    <property type="entry name" value="Acyl-CoA_Oxase/DH_mid-dom_sf"/>
</dbReference>
<evidence type="ECO:0000256" key="2">
    <source>
        <dbReference type="ARBA" id="ARBA00009347"/>
    </source>
</evidence>
<evidence type="ECO:0000256" key="6">
    <source>
        <dbReference type="RuleBase" id="RU362125"/>
    </source>
</evidence>
<dbReference type="PANTHER" id="PTHR42803">
    <property type="entry name" value="ACYL-COA DEHYDROGENASE"/>
    <property type="match status" value="1"/>
</dbReference>
<dbReference type="Pfam" id="PF02770">
    <property type="entry name" value="Acyl-CoA_dh_M"/>
    <property type="match status" value="1"/>
</dbReference>
<feature type="domain" description="Acyl-CoA dehydrogenase/oxidase C-terminal" evidence="7">
    <location>
        <begin position="284"/>
        <end position="447"/>
    </location>
</feature>
<dbReference type="Pfam" id="PF00441">
    <property type="entry name" value="Acyl-CoA_dh_1"/>
    <property type="match status" value="1"/>
</dbReference>
<dbReference type="GO" id="GO:0016627">
    <property type="term" value="F:oxidoreductase activity, acting on the CH-CH group of donors"/>
    <property type="evidence" value="ECO:0007669"/>
    <property type="project" value="InterPro"/>
</dbReference>
<feature type="domain" description="Acetyl-CoA dehydrogenase-like C-terminal" evidence="10">
    <location>
        <begin position="467"/>
        <end position="594"/>
    </location>
</feature>
<comment type="caution">
    <text evidence="11">The sequence shown here is derived from an EMBL/GenBank/DDBJ whole genome shotgun (WGS) entry which is preliminary data.</text>
</comment>
<dbReference type="SUPFAM" id="SSF47203">
    <property type="entry name" value="Acyl-CoA dehydrogenase C-terminal domain-like"/>
    <property type="match status" value="1"/>
</dbReference>
<comment type="subunit">
    <text evidence="3">Homotetramer.</text>
</comment>
<feature type="domain" description="Acyl-CoA oxidase/dehydrogenase middle" evidence="8">
    <location>
        <begin position="162"/>
        <end position="269"/>
    </location>
</feature>
<dbReference type="AlphaFoldDB" id="A0A7C4W1Q8"/>
<dbReference type="InterPro" id="IPR013786">
    <property type="entry name" value="AcylCoA_DH/ox_N"/>
</dbReference>
<dbReference type="EMBL" id="DSUH01000334">
    <property type="protein sequence ID" value="HGU34058.1"/>
    <property type="molecule type" value="Genomic_DNA"/>
</dbReference>
<comment type="cofactor">
    <cofactor evidence="1 6">
        <name>FAD</name>
        <dbReference type="ChEBI" id="CHEBI:57692"/>
    </cofactor>
</comment>
<evidence type="ECO:0000256" key="5">
    <source>
        <dbReference type="ARBA" id="ARBA00022827"/>
    </source>
</evidence>
<evidence type="ECO:0000313" key="11">
    <source>
        <dbReference type="EMBL" id="HGU34058.1"/>
    </source>
</evidence>
<evidence type="ECO:0000259" key="7">
    <source>
        <dbReference type="Pfam" id="PF00441"/>
    </source>
</evidence>
<keyword evidence="4 6" id="KW-0285">Flavoprotein</keyword>
<dbReference type="InterPro" id="IPR006091">
    <property type="entry name" value="Acyl-CoA_Oxase/DH_mid-dom"/>
</dbReference>
<dbReference type="Gene3D" id="1.10.540.10">
    <property type="entry name" value="Acyl-CoA dehydrogenase/oxidase, N-terminal domain"/>
    <property type="match status" value="1"/>
</dbReference>
<feature type="domain" description="Acyl-CoA dehydrogenase/oxidase N-terminal" evidence="9">
    <location>
        <begin position="40"/>
        <end position="157"/>
    </location>
</feature>
<protein>
    <submittedName>
        <fullName evidence="11">Acyl-CoA dehydrogenase</fullName>
    </submittedName>
</protein>
<accession>A0A7C4W1Q8</accession>
<evidence type="ECO:0000256" key="3">
    <source>
        <dbReference type="ARBA" id="ARBA00011881"/>
    </source>
</evidence>
<name>A0A7C4W1Q8_9BACT</name>
<dbReference type="InterPro" id="IPR036250">
    <property type="entry name" value="AcylCo_DH-like_C"/>
</dbReference>
<gene>
    <name evidence="11" type="ORF">ENS29_14625</name>
</gene>
<dbReference type="Pfam" id="PF12806">
    <property type="entry name" value="Acyl-CoA_dh_C"/>
    <property type="match status" value="1"/>
</dbReference>
<dbReference type="InterPro" id="IPR037069">
    <property type="entry name" value="AcylCoA_DH/ox_N_sf"/>
</dbReference>
<dbReference type="InterPro" id="IPR009075">
    <property type="entry name" value="AcylCo_DH/oxidase_C"/>
</dbReference>
<dbReference type="Gene3D" id="1.20.140.10">
    <property type="entry name" value="Butyryl-CoA Dehydrogenase, subunit A, domain 3"/>
    <property type="match status" value="1"/>
</dbReference>
<dbReference type="InterPro" id="IPR009100">
    <property type="entry name" value="AcylCoA_DH/oxidase_NM_dom_sf"/>
</dbReference>
<dbReference type="Gene3D" id="2.40.110.10">
    <property type="entry name" value="Butyryl-CoA Dehydrogenase, subunit A, domain 2"/>
    <property type="match status" value="1"/>
</dbReference>
<dbReference type="GO" id="GO:0050660">
    <property type="term" value="F:flavin adenine dinucleotide binding"/>
    <property type="evidence" value="ECO:0007669"/>
    <property type="project" value="InterPro"/>
</dbReference>
<evidence type="ECO:0000259" key="9">
    <source>
        <dbReference type="Pfam" id="PF02771"/>
    </source>
</evidence>
<organism evidence="11">
    <name type="scientific">Desulfatirhabdium butyrativorans</name>
    <dbReference type="NCBI Taxonomy" id="340467"/>
    <lineage>
        <taxon>Bacteria</taxon>
        <taxon>Pseudomonadati</taxon>
        <taxon>Thermodesulfobacteriota</taxon>
        <taxon>Desulfobacteria</taxon>
        <taxon>Desulfobacterales</taxon>
        <taxon>Desulfatirhabdiaceae</taxon>
        <taxon>Desulfatirhabdium</taxon>
    </lineage>
</organism>
<evidence type="ECO:0000259" key="10">
    <source>
        <dbReference type="Pfam" id="PF12806"/>
    </source>
</evidence>
<dbReference type="SUPFAM" id="SSF56645">
    <property type="entry name" value="Acyl-CoA dehydrogenase NM domain-like"/>
    <property type="match status" value="1"/>
</dbReference>
<evidence type="ECO:0000256" key="1">
    <source>
        <dbReference type="ARBA" id="ARBA00001974"/>
    </source>
</evidence>
<reference evidence="11" key="1">
    <citation type="journal article" date="2020" name="mSystems">
        <title>Genome- and Community-Level Interaction Insights into Carbon Utilization and Element Cycling Functions of Hydrothermarchaeota in Hydrothermal Sediment.</title>
        <authorList>
            <person name="Zhou Z."/>
            <person name="Liu Y."/>
            <person name="Xu W."/>
            <person name="Pan J."/>
            <person name="Luo Z.H."/>
            <person name="Li M."/>
        </authorList>
    </citation>
    <scope>NUCLEOTIDE SEQUENCE [LARGE SCALE GENOMIC DNA]</scope>
    <source>
        <strain evidence="11">SpSt-477</strain>
    </source>
</reference>
<sequence>MAQWIAERKDIDFVLHNQFHVGELCKHDRFSEFNSRTIGMILTEARNLAVQEILPTSRIGDRIGCRYENGRVLTPDDFKRVWRLLAEGGWFAPSADPQWGGQGMPTLVSIAAQEYLIGANLALMMVAGLNPGAGHLIETFGTEFQKHRYLEKLYSGKWAGTMVLTEPEAGSDLSGLTTSAIRNPDGTYSLTGTKIFISGGEHDLTENIVYPVLARIQGAPEGSRGVSLFLVSKYIVREDGSLGDRNDILCTGIEEKMGMHGSPTCSMSLGSKGNCIGELLGEENRGLAAMFLMMNEARLLVACQGLVSASSSYLYALRYARTRIQGRISGANGNQPVPIIRHPDVRRMLFTMKVYVEGIRSLLYYLAWCKDRNTLAVDPDEKQRYRDRIDLLIPVAKSYATDRAIDVCNLGIQVHGGYGYTSEYPVEQLLRDVRVTAIYEGANGIQAIDFLCRKLQLKDGHIFLEWLEDIRKMATWSNPFPSIRHLPNLLVETVDLLKQTAQKLHDLLFSSQSPSALAFASPFLEAAGDVAMAWMLLWRATLASEALVRATEKRDIAYFHGQILNADFFLRTQLPATMGRLNAIQDGSTAVIDMADESFGTV</sequence>
<proteinExistence type="inferred from homology"/>
<evidence type="ECO:0000256" key="4">
    <source>
        <dbReference type="ARBA" id="ARBA00022630"/>
    </source>
</evidence>
<dbReference type="InterPro" id="IPR025878">
    <property type="entry name" value="Acyl-CoA_dh-like_C_dom"/>
</dbReference>
<keyword evidence="5 6" id="KW-0274">FAD</keyword>
<evidence type="ECO:0000259" key="8">
    <source>
        <dbReference type="Pfam" id="PF02770"/>
    </source>
</evidence>
<comment type="similarity">
    <text evidence="2 6">Belongs to the acyl-CoA dehydrogenase family.</text>
</comment>
<dbReference type="InterPro" id="IPR052166">
    <property type="entry name" value="Diverse_Acyl-CoA_DH"/>
</dbReference>
<dbReference type="PANTHER" id="PTHR42803:SF3">
    <property type="entry name" value="ACYL-COA DEHYDROGENASE-RELATED"/>
    <property type="match status" value="1"/>
</dbReference>